<proteinExistence type="predicted"/>
<sequence length="1039" mass="118022">MASNNFRAKAPEGYWPASLQKSSDSNPETQYLLGPPFKQGGRPLAKLSSVILPETGKKVHRSDLFFNSEFVSFHDDTINDSEHLDSSRSDPVVVPRHRRLYAHVIALPQRAHELIQDETFQSVLKCGVAYLIASQGVYYAPFSAFLGDTDSKHVAATAAVYFHPARTKGSMHQLFLFVLASLSYTFILSLTCRAVSSYFFNIGRDEISYAIDLVTSSVGLGMIAFMKQKINRETFDTACNLASLSLVTCIVKEGSLNSSAIPMHRLISTAEVAFVGAVISKVICYVLWPRSAVKILRKSLNDSFDVMSSLVSVVTHRFINGEKISVKDLEIFALLRKHSAQLTKSLEEAKFELYLVGRESEYAAYCEIVEATNSLMEHLHALKSSCEMRWQLFADDNSLNAEEESVASLASLESPALPLSYSVENMGSPSLYESRLQNNDMEYSAVYSTQLFDLFVYYLAPSIKSFAFTVKEILSAVPFEKKLLGEHEESLFVNSTNFQLSLQKAIDLYDEKQVSSFEKLYSQKIFKSNDFQSKTDQEEVTACCGNFASLLALYGKQLIHFLQLTEKFEVVTKTYPKSWSWAMFWKSSHRSVRPNLGFRDAHFVDALRELKSQLKLVEPNDMSDVTELLLWRRRADDWRLRIWRALSLFRRTDVQFGLRVGVGAFCISIFAFLPQTQEAFVNLRLEWALVIYCFMMNKSLGGTSMTAKWRFVGTFMGVFLAYLVWQLTDANEYVLAIVGFLLSLPCFYIIIYWKRNNAYGRFILLAYNLTALYSYSMLQKDSEDGNEGGDKPIVGQIAVHRFIAVSIGIIWALIIANVFLPNSARARLKSGLTILWLRMGVIWNSDPMDYEELAEGLKLTGLKDFKGTRDLLLECQTLVKQAPMEFRLKGRFPKEIYEKLLRETSAILDAFLNLQLMVEVDDSLQPNEETILKYLSSERDELEHRIFLIFYMVASALALGFPLPTKPASTEHAKDRMLLKLSEFRSKSSYERVGLKNEEYVLLYSYILVTSTITKELDRIILNIKELLGDISEDIFVLV</sequence>
<dbReference type="InterPro" id="IPR049453">
    <property type="entry name" value="Memb_transporter_dom"/>
</dbReference>
<dbReference type="PANTHER" id="PTHR47804">
    <property type="entry name" value="60S RIBOSOMAL PROTEIN L19"/>
    <property type="match status" value="1"/>
</dbReference>
<accession>A0A4P6XN87</accession>
<gene>
    <name evidence="8" type="primary">MPUL0B03130</name>
    <name evidence="8" type="ORF">METSCH_B03130</name>
</gene>
<feature type="domain" description="Integral membrane bound transporter" evidence="7">
    <location>
        <begin position="683"/>
        <end position="815"/>
    </location>
</feature>
<feature type="transmembrane region" description="Helical" evidence="5">
    <location>
        <begin position="656"/>
        <end position="673"/>
    </location>
</feature>
<dbReference type="Proteomes" id="UP000292447">
    <property type="component" value="Chromosome II"/>
</dbReference>
<comment type="subcellular location">
    <subcellularLocation>
        <location evidence="1">Membrane</location>
        <topology evidence="1">Multi-pass membrane protein</topology>
    </subcellularLocation>
</comment>
<keyword evidence="2 5" id="KW-0812">Transmembrane</keyword>
<keyword evidence="4 5" id="KW-0472">Membrane</keyword>
<feature type="transmembrane region" description="Helical" evidence="5">
    <location>
        <begin position="798"/>
        <end position="820"/>
    </location>
</feature>
<feature type="transmembrane region" description="Helical" evidence="5">
    <location>
        <begin position="758"/>
        <end position="778"/>
    </location>
</feature>
<reference evidence="9" key="1">
    <citation type="submission" date="2019-03" db="EMBL/GenBank/DDBJ databases">
        <title>Snf2 controls pulcherriminic acid biosynthesis and connects pigmentation and antifungal activity of the yeast Metschnikowia pulcherrima.</title>
        <authorList>
            <person name="Gore-Lloyd D."/>
            <person name="Sumann I."/>
            <person name="Brachmann A.O."/>
            <person name="Schneeberger K."/>
            <person name="Ortiz-Merino R.A."/>
            <person name="Moreno-Beltran M."/>
            <person name="Schlaefli M."/>
            <person name="Kirner P."/>
            <person name="Santos Kron A."/>
            <person name="Wolfe K.H."/>
            <person name="Piel J."/>
            <person name="Ahrens C.H."/>
            <person name="Henk D."/>
            <person name="Freimoser F.M."/>
        </authorList>
    </citation>
    <scope>NUCLEOTIDE SEQUENCE [LARGE SCALE GENOMIC DNA]</scope>
    <source>
        <strain evidence="9">APC 1.2</strain>
    </source>
</reference>
<evidence type="ECO:0000313" key="9">
    <source>
        <dbReference type="Proteomes" id="UP000292447"/>
    </source>
</evidence>
<dbReference type="STRING" id="2163413.A0A4P6XN87"/>
<dbReference type="Pfam" id="PF10334">
    <property type="entry name" value="BRE4"/>
    <property type="match status" value="1"/>
</dbReference>
<feature type="transmembrane region" description="Helical" evidence="5">
    <location>
        <begin position="679"/>
        <end position="697"/>
    </location>
</feature>
<dbReference type="InterPro" id="IPR018820">
    <property type="entry name" value="BRE4-related_DUF2421"/>
</dbReference>
<feature type="domain" description="DUF2421" evidence="6">
    <location>
        <begin position="865"/>
        <end position="1030"/>
    </location>
</feature>
<dbReference type="Pfam" id="PF13515">
    <property type="entry name" value="FUSC_2"/>
    <property type="match status" value="1"/>
</dbReference>
<evidence type="ECO:0000259" key="6">
    <source>
        <dbReference type="Pfam" id="PF10334"/>
    </source>
</evidence>
<name>A0A4P6XN87_9ASCO</name>
<feature type="transmembrane region" description="Helical" evidence="5">
    <location>
        <begin position="946"/>
        <end position="963"/>
    </location>
</feature>
<evidence type="ECO:0000256" key="5">
    <source>
        <dbReference type="SAM" id="Phobius"/>
    </source>
</evidence>
<feature type="transmembrane region" description="Helical" evidence="5">
    <location>
        <begin position="207"/>
        <end position="225"/>
    </location>
</feature>
<keyword evidence="3 5" id="KW-1133">Transmembrane helix</keyword>
<evidence type="ECO:0000256" key="3">
    <source>
        <dbReference type="ARBA" id="ARBA00022989"/>
    </source>
</evidence>
<dbReference type="InterPro" id="IPR052430">
    <property type="entry name" value="IVT-Associated"/>
</dbReference>
<feature type="transmembrane region" description="Helical" evidence="5">
    <location>
        <begin position="733"/>
        <end position="751"/>
    </location>
</feature>
<evidence type="ECO:0000256" key="4">
    <source>
        <dbReference type="ARBA" id="ARBA00023136"/>
    </source>
</evidence>
<dbReference type="AlphaFoldDB" id="A0A4P6XN87"/>
<feature type="transmembrane region" description="Helical" evidence="5">
    <location>
        <begin position="174"/>
        <end position="201"/>
    </location>
</feature>
<dbReference type="EMBL" id="CP034457">
    <property type="protein sequence ID" value="QBM87114.1"/>
    <property type="molecule type" value="Genomic_DNA"/>
</dbReference>
<keyword evidence="9" id="KW-1185">Reference proteome</keyword>
<evidence type="ECO:0000256" key="1">
    <source>
        <dbReference type="ARBA" id="ARBA00004141"/>
    </source>
</evidence>
<evidence type="ECO:0000259" key="7">
    <source>
        <dbReference type="Pfam" id="PF13515"/>
    </source>
</evidence>
<evidence type="ECO:0000313" key="8">
    <source>
        <dbReference type="EMBL" id="QBM87114.1"/>
    </source>
</evidence>
<dbReference type="PANTHER" id="PTHR47804:SF1">
    <property type="entry name" value="DUF2421 DOMAIN-CONTAINING PROTEIN"/>
    <property type="match status" value="1"/>
</dbReference>
<feature type="transmembrane region" description="Helical" evidence="5">
    <location>
        <begin position="709"/>
        <end position="727"/>
    </location>
</feature>
<dbReference type="GO" id="GO:0016020">
    <property type="term" value="C:membrane"/>
    <property type="evidence" value="ECO:0007669"/>
    <property type="project" value="UniProtKB-SubCell"/>
</dbReference>
<evidence type="ECO:0000256" key="2">
    <source>
        <dbReference type="ARBA" id="ARBA00022692"/>
    </source>
</evidence>
<protein>
    <submittedName>
        <fullName evidence="8">Aromatic acid exporter family member 2</fullName>
    </submittedName>
</protein>
<organism evidence="8 9">
    <name type="scientific">Metschnikowia aff. pulcherrima</name>
    <dbReference type="NCBI Taxonomy" id="2163413"/>
    <lineage>
        <taxon>Eukaryota</taxon>
        <taxon>Fungi</taxon>
        <taxon>Dikarya</taxon>
        <taxon>Ascomycota</taxon>
        <taxon>Saccharomycotina</taxon>
        <taxon>Pichiomycetes</taxon>
        <taxon>Metschnikowiaceae</taxon>
        <taxon>Metschnikowia</taxon>
    </lineage>
</organism>